<evidence type="ECO:0000313" key="3">
    <source>
        <dbReference type="Proteomes" id="UP001166585"/>
    </source>
</evidence>
<dbReference type="EMBL" id="JAHCQH010000012">
    <property type="protein sequence ID" value="MBS9476024.1"/>
    <property type="molecule type" value="Genomic_DNA"/>
</dbReference>
<accession>A0ABS5R5G4</accession>
<name>A0ABS5R5G4_9HYPH</name>
<gene>
    <name evidence="2" type="ORF">KIP89_02770</name>
</gene>
<evidence type="ECO:0000313" key="2">
    <source>
        <dbReference type="EMBL" id="MBS9476024.1"/>
    </source>
</evidence>
<sequence length="146" mass="14882">MRIEPFRPSRRPLLDDGLIDEAPLGRDAGRDSARNAAAVAIVGLACVAVIAVGVGCYAWNGHEPVWSFGDGRLDLGGFEATGVAVDAPMLRPSLSNALGGGAQGPNAGITVYDAATGRHEVLGASELDTADAARAAGTDMDAPLTR</sequence>
<comment type="caution">
    <text evidence="2">The sequence shown here is derived from an EMBL/GenBank/DDBJ whole genome shotgun (WGS) entry which is preliminary data.</text>
</comment>
<keyword evidence="1" id="KW-0812">Transmembrane</keyword>
<dbReference type="Proteomes" id="UP001166585">
    <property type="component" value="Unassembled WGS sequence"/>
</dbReference>
<protein>
    <submittedName>
        <fullName evidence="2">Uncharacterized protein</fullName>
    </submittedName>
</protein>
<keyword evidence="1" id="KW-1133">Transmembrane helix</keyword>
<evidence type="ECO:0000256" key="1">
    <source>
        <dbReference type="SAM" id="Phobius"/>
    </source>
</evidence>
<keyword evidence="3" id="KW-1185">Reference proteome</keyword>
<reference evidence="2" key="1">
    <citation type="submission" date="2021-05" db="EMBL/GenBank/DDBJ databases">
        <authorList>
            <person name="Sun Q."/>
            <person name="Inoue M."/>
        </authorList>
    </citation>
    <scope>NUCLEOTIDE SEQUENCE</scope>
    <source>
        <strain evidence="2">VKM B-3255</strain>
    </source>
</reference>
<keyword evidence="1" id="KW-0472">Membrane</keyword>
<proteinExistence type="predicted"/>
<dbReference type="RefSeq" id="WP_213753878.1">
    <property type="nucleotide sequence ID" value="NZ_JAHCQH010000012.1"/>
</dbReference>
<feature type="transmembrane region" description="Helical" evidence="1">
    <location>
        <begin position="36"/>
        <end position="60"/>
    </location>
</feature>
<organism evidence="2 3">
    <name type="scientific">Ancylobacter radicis</name>
    <dbReference type="NCBI Taxonomy" id="2836179"/>
    <lineage>
        <taxon>Bacteria</taxon>
        <taxon>Pseudomonadati</taxon>
        <taxon>Pseudomonadota</taxon>
        <taxon>Alphaproteobacteria</taxon>
        <taxon>Hyphomicrobiales</taxon>
        <taxon>Xanthobacteraceae</taxon>
        <taxon>Ancylobacter</taxon>
    </lineage>
</organism>